<protein>
    <submittedName>
        <fullName evidence="3">BTB POZ domain-containing 9</fullName>
    </submittedName>
</protein>
<dbReference type="Pfam" id="PF00651">
    <property type="entry name" value="BTB"/>
    <property type="match status" value="1"/>
</dbReference>
<keyword evidence="4" id="KW-1185">Reference proteome</keyword>
<dbReference type="InterPro" id="IPR052407">
    <property type="entry name" value="BTB_POZ_domain_cont_9"/>
</dbReference>
<dbReference type="InterPro" id="IPR008979">
    <property type="entry name" value="Galactose-bd-like_sf"/>
</dbReference>
<dbReference type="SUPFAM" id="SSF54695">
    <property type="entry name" value="POZ domain"/>
    <property type="match status" value="1"/>
</dbReference>
<dbReference type="SMART" id="SM00875">
    <property type="entry name" value="BACK"/>
    <property type="match status" value="1"/>
</dbReference>
<comment type="caution">
    <text evidence="3">The sequence shown here is derived from an EMBL/GenBank/DDBJ whole genome shotgun (WGS) entry which is preliminary data.</text>
</comment>
<evidence type="ECO:0000313" key="4">
    <source>
        <dbReference type="Proteomes" id="UP000276133"/>
    </source>
</evidence>
<evidence type="ECO:0000256" key="1">
    <source>
        <dbReference type="SAM" id="MobiDB-lite"/>
    </source>
</evidence>
<dbReference type="FunFam" id="2.60.120.260:FF:000051">
    <property type="entry name" value="BTB/POZ domain-containing protein 9"/>
    <property type="match status" value="1"/>
</dbReference>
<feature type="domain" description="BTB" evidence="2">
    <location>
        <begin position="73"/>
        <end position="141"/>
    </location>
</feature>
<dbReference type="GO" id="GO:0050804">
    <property type="term" value="P:modulation of chemical synaptic transmission"/>
    <property type="evidence" value="ECO:0007669"/>
    <property type="project" value="TreeGrafter"/>
</dbReference>
<dbReference type="STRING" id="10195.A0A3M7QFU5"/>
<dbReference type="AlphaFoldDB" id="A0A3M7QFU5"/>
<dbReference type="GO" id="GO:0008344">
    <property type="term" value="P:adult locomotory behavior"/>
    <property type="evidence" value="ECO:0007669"/>
    <property type="project" value="TreeGrafter"/>
</dbReference>
<proteinExistence type="predicted"/>
<organism evidence="3 4">
    <name type="scientific">Brachionus plicatilis</name>
    <name type="common">Marine rotifer</name>
    <name type="synonym">Brachionus muelleri</name>
    <dbReference type="NCBI Taxonomy" id="10195"/>
    <lineage>
        <taxon>Eukaryota</taxon>
        <taxon>Metazoa</taxon>
        <taxon>Spiralia</taxon>
        <taxon>Gnathifera</taxon>
        <taxon>Rotifera</taxon>
        <taxon>Eurotatoria</taxon>
        <taxon>Monogononta</taxon>
        <taxon>Pseudotrocha</taxon>
        <taxon>Ploima</taxon>
        <taxon>Brachionidae</taxon>
        <taxon>Brachionus</taxon>
    </lineage>
</organism>
<gene>
    <name evidence="3" type="ORF">BpHYR1_048789</name>
</gene>
<reference evidence="3 4" key="1">
    <citation type="journal article" date="2018" name="Sci. Rep.">
        <title>Genomic signatures of local adaptation to the degree of environmental predictability in rotifers.</title>
        <authorList>
            <person name="Franch-Gras L."/>
            <person name="Hahn C."/>
            <person name="Garcia-Roger E.M."/>
            <person name="Carmona M.J."/>
            <person name="Serra M."/>
            <person name="Gomez A."/>
        </authorList>
    </citation>
    <scope>NUCLEOTIDE SEQUENCE [LARGE SCALE GENOMIC DNA]</scope>
    <source>
        <strain evidence="3">HYR1</strain>
    </source>
</reference>
<dbReference type="InterPro" id="IPR011705">
    <property type="entry name" value="BACK"/>
</dbReference>
<dbReference type="Pfam" id="PF00754">
    <property type="entry name" value="F5_F8_type_C"/>
    <property type="match status" value="1"/>
</dbReference>
<evidence type="ECO:0000313" key="3">
    <source>
        <dbReference type="EMBL" id="RNA10306.1"/>
    </source>
</evidence>
<dbReference type="InterPro" id="IPR000210">
    <property type="entry name" value="BTB/POZ_dom"/>
</dbReference>
<dbReference type="PANTHER" id="PTHR46306">
    <property type="entry name" value="BTB/POZ DOMAIN-CONTAINING PROTEIN 9"/>
    <property type="match status" value="1"/>
</dbReference>
<dbReference type="Gene3D" id="2.60.120.260">
    <property type="entry name" value="Galactose-binding domain-like"/>
    <property type="match status" value="2"/>
</dbReference>
<dbReference type="InterPro" id="IPR000421">
    <property type="entry name" value="FA58C"/>
</dbReference>
<name>A0A3M7QFU5_BRAPC</name>
<evidence type="ECO:0000259" key="2">
    <source>
        <dbReference type="PROSITE" id="PS50097"/>
    </source>
</evidence>
<dbReference type="SUPFAM" id="SSF49785">
    <property type="entry name" value="Galactose-binding domain-like"/>
    <property type="match status" value="2"/>
</dbReference>
<dbReference type="PANTHER" id="PTHR46306:SF1">
    <property type="entry name" value="BTB_POZ DOMAIN-CONTAINING PROTEIN 9"/>
    <property type="match status" value="1"/>
</dbReference>
<dbReference type="Gene3D" id="1.25.40.420">
    <property type="match status" value="1"/>
</dbReference>
<dbReference type="SMART" id="SM00225">
    <property type="entry name" value="BTB"/>
    <property type="match status" value="1"/>
</dbReference>
<dbReference type="GO" id="GO:0005737">
    <property type="term" value="C:cytoplasm"/>
    <property type="evidence" value="ECO:0007669"/>
    <property type="project" value="TreeGrafter"/>
</dbReference>
<dbReference type="EMBL" id="REGN01006240">
    <property type="protein sequence ID" value="RNA10306.1"/>
    <property type="molecule type" value="Genomic_DNA"/>
</dbReference>
<dbReference type="Pfam" id="PF07707">
    <property type="entry name" value="BACK"/>
    <property type="match status" value="1"/>
</dbReference>
<dbReference type="InterPro" id="IPR011333">
    <property type="entry name" value="SKP1/BTB/POZ_sf"/>
</dbReference>
<dbReference type="GO" id="GO:0048512">
    <property type="term" value="P:circadian behavior"/>
    <property type="evidence" value="ECO:0007669"/>
    <property type="project" value="TreeGrafter"/>
</dbReference>
<dbReference type="OrthoDB" id="9997739at2759"/>
<feature type="region of interest" description="Disordered" evidence="1">
    <location>
        <begin position="1"/>
        <end position="37"/>
    </location>
</feature>
<dbReference type="PROSITE" id="PS50097">
    <property type="entry name" value="BTB"/>
    <property type="match status" value="1"/>
</dbReference>
<accession>A0A3M7QFU5</accession>
<dbReference type="Proteomes" id="UP000276133">
    <property type="component" value="Unassembled WGS sequence"/>
</dbReference>
<dbReference type="Gene3D" id="3.30.710.10">
    <property type="entry name" value="Potassium Channel Kv1.1, Chain A"/>
    <property type="match status" value="1"/>
</dbReference>
<sequence length="649" mass="73995">MQSLNEMFTNSAQSSEPQPSARCTQSQHLMPAPNQHTFSSMNTANSSHIISEINHVKQLATDIGNLFLDTDYADVKLIVDGVEFNAHKIVLAARSQYFRALLFSSGMSETNSSCIQIKEAKASAFRLLLQYIYKAKVNLKNEKEELLIDLLSLAHQYGFVDLQKSVSDYLESILDVKNVCSIYEIASLYQLSSLGLHCLRFIDKNCLELLRQNSLLHLSSDSLSSVIERDSFCAPELHIFSLVREWHELNKCAEAKPQLISKIRLPLMQLDELLNQVRLSKLIDSDVILDAIKLKHESNESVLNYRGVLYPDENVATCKYQAAVLKGEFKSALLDGDVLNYDFDRGFTYHPIDDSMSSVSPSSSSSSSTHNCIVVKLGNSTILNHVRLLLWDKDTRSYSYYIEVSMNEKDWLRVVDYSDYLCRSWQNLFFKPVVARYVRVVGVRNTANRIFHLVSMEIRYTTQKYDILNELIVPQHNVATIGQSAFVLEGVSRSKNALINGDYKNYDWDTGYTCHQLGSGCILVQLAQPFVIGSMRLLLWDCDKRSYSYCIETSLDQCNWSMVADKRNEACRSWQIIVFPQRPVSFVRITGTHNTANEVFHCVHFESPCDPEILNRYLENHAQLASQYSNICPLNINNQDRDQIVHNVN</sequence>